<reference evidence="6" key="1">
    <citation type="submission" date="2025-08" db="UniProtKB">
        <authorList>
            <consortium name="RefSeq"/>
        </authorList>
    </citation>
    <scope>IDENTIFICATION</scope>
    <source>
        <strain evidence="6">OHB3-1</strain>
    </source>
</reference>
<proteinExistence type="inferred from homology"/>
<keyword evidence="5" id="KW-1185">Reference proteome</keyword>
<dbReference type="SUPFAM" id="SSF50494">
    <property type="entry name" value="Trypsin-like serine proteases"/>
    <property type="match status" value="1"/>
</dbReference>
<comment type="similarity">
    <text evidence="1">Belongs to the peptidase S1C family.</text>
</comment>
<keyword evidence="2" id="KW-0645">Protease</keyword>
<dbReference type="InterPro" id="IPR001478">
    <property type="entry name" value="PDZ"/>
</dbReference>
<dbReference type="Pfam" id="PF13180">
    <property type="entry name" value="PDZ_2"/>
    <property type="match status" value="1"/>
</dbReference>
<dbReference type="PRINTS" id="PR00834">
    <property type="entry name" value="PROTEASES2C"/>
</dbReference>
<dbReference type="GO" id="GO:0004252">
    <property type="term" value="F:serine-type endopeptidase activity"/>
    <property type="evidence" value="ECO:0007669"/>
    <property type="project" value="InterPro"/>
</dbReference>
<name>A0A6J1D9G4_MOMCH</name>
<evidence type="ECO:0000313" key="5">
    <source>
        <dbReference type="Proteomes" id="UP000504603"/>
    </source>
</evidence>
<dbReference type="AlphaFoldDB" id="A0A6J1D9G4"/>
<feature type="domain" description="PDZ" evidence="4">
    <location>
        <begin position="315"/>
        <end position="400"/>
    </location>
</feature>
<dbReference type="InterPro" id="IPR001940">
    <property type="entry name" value="Peptidase_S1C"/>
</dbReference>
<dbReference type="KEGG" id="mcha:111018849"/>
<evidence type="ECO:0000313" key="6">
    <source>
        <dbReference type="RefSeq" id="XP_022150785.1"/>
    </source>
</evidence>
<evidence type="ECO:0000259" key="4">
    <source>
        <dbReference type="PROSITE" id="PS50106"/>
    </source>
</evidence>
<dbReference type="PANTHER" id="PTHR22939:SF125">
    <property type="entry name" value="PROTEASE DO-LIKE 14-RELATED"/>
    <property type="match status" value="1"/>
</dbReference>
<dbReference type="PANTHER" id="PTHR22939">
    <property type="entry name" value="SERINE PROTEASE FAMILY S1C HTRA-RELATED"/>
    <property type="match status" value="1"/>
</dbReference>
<dbReference type="Proteomes" id="UP000504603">
    <property type="component" value="Unplaced"/>
</dbReference>
<dbReference type="RefSeq" id="XP_022150785.1">
    <property type="nucleotide sequence ID" value="XM_022295093.1"/>
</dbReference>
<dbReference type="SMART" id="SM00228">
    <property type="entry name" value="PDZ"/>
    <property type="match status" value="1"/>
</dbReference>
<dbReference type="Pfam" id="PF13365">
    <property type="entry name" value="Trypsin_2"/>
    <property type="match status" value="1"/>
</dbReference>
<dbReference type="SUPFAM" id="SSF50156">
    <property type="entry name" value="PDZ domain-like"/>
    <property type="match status" value="1"/>
</dbReference>
<dbReference type="Gene3D" id="2.40.10.120">
    <property type="match status" value="1"/>
</dbReference>
<dbReference type="PROSITE" id="PS50106">
    <property type="entry name" value="PDZ"/>
    <property type="match status" value="1"/>
</dbReference>
<gene>
    <name evidence="6" type="primary">LOC111018849</name>
</gene>
<sequence>MIQFLKKVSKSHNTLIRIAAFAAAGSCFLYGRSELDSRPTVALSIPASWSEPLFLPCQTTQGLKVSSIPAFDHRGLGLPLFASRVGPAPPSDAEKETPGVAGDGQKPCPQCLGRDTIANAAANVGPAVVNISVPHGIYGIAAAKSMGSGTIIDKDGTILTCAHVVTGFYSSRAVSKGKVEVTLQDGRTFEGTVMNADFHSDIAIVKINSKSPLPMAKLGSSSKLRPGDWVVAIGCPLSLQNTVTAGIVSCVDRKSSDLGLGGIRREYLQTDCAINVGNSGGPLVNIDGEVVGVNIMKVDDAVGLSFAVPIDSVSKITEQFKKRGRVIRPWLGLKMIDLNEMIIEQLKERDTTFPAVTEGVLIAMVTPGSPASRAGFRSGDVVIELDSHRVASIKEIIEIMGDRVGVPLKAVVKRSVNSTITLTVLPEESNPDM</sequence>
<organism evidence="5 6">
    <name type="scientific">Momordica charantia</name>
    <name type="common">Bitter gourd</name>
    <name type="synonym">Balsam pear</name>
    <dbReference type="NCBI Taxonomy" id="3673"/>
    <lineage>
        <taxon>Eukaryota</taxon>
        <taxon>Viridiplantae</taxon>
        <taxon>Streptophyta</taxon>
        <taxon>Embryophyta</taxon>
        <taxon>Tracheophyta</taxon>
        <taxon>Spermatophyta</taxon>
        <taxon>Magnoliopsida</taxon>
        <taxon>eudicotyledons</taxon>
        <taxon>Gunneridae</taxon>
        <taxon>Pentapetalae</taxon>
        <taxon>rosids</taxon>
        <taxon>fabids</taxon>
        <taxon>Cucurbitales</taxon>
        <taxon>Cucurbitaceae</taxon>
        <taxon>Momordiceae</taxon>
        <taxon>Momordica</taxon>
    </lineage>
</organism>
<dbReference type="OrthoDB" id="4217619at2759"/>
<keyword evidence="3" id="KW-0378">Hydrolase</keyword>
<evidence type="ECO:0000256" key="3">
    <source>
        <dbReference type="ARBA" id="ARBA00022801"/>
    </source>
</evidence>
<evidence type="ECO:0000256" key="1">
    <source>
        <dbReference type="ARBA" id="ARBA00010541"/>
    </source>
</evidence>
<accession>A0A6J1D9G4</accession>
<protein>
    <submittedName>
        <fullName evidence="6">Protease Do-like 14</fullName>
    </submittedName>
</protein>
<evidence type="ECO:0000256" key="2">
    <source>
        <dbReference type="ARBA" id="ARBA00022670"/>
    </source>
</evidence>
<dbReference type="InterPro" id="IPR036034">
    <property type="entry name" value="PDZ_sf"/>
</dbReference>
<dbReference type="Gene3D" id="2.30.42.10">
    <property type="match status" value="1"/>
</dbReference>
<dbReference type="GO" id="GO:0006508">
    <property type="term" value="P:proteolysis"/>
    <property type="evidence" value="ECO:0007669"/>
    <property type="project" value="UniProtKB-KW"/>
</dbReference>
<dbReference type="GeneID" id="111018849"/>
<dbReference type="InterPro" id="IPR009003">
    <property type="entry name" value="Peptidase_S1_PA"/>
</dbReference>